<feature type="compositionally biased region" description="Basic and acidic residues" evidence="2">
    <location>
        <begin position="479"/>
        <end position="489"/>
    </location>
</feature>
<dbReference type="AlphaFoldDB" id="A0A7S2KMR3"/>
<protein>
    <submittedName>
        <fullName evidence="3">Uncharacterized protein</fullName>
    </submittedName>
</protein>
<name>A0A7S2KMR3_BIGNA</name>
<dbReference type="InterPro" id="IPR011042">
    <property type="entry name" value="6-blade_b-propeller_TolB-like"/>
</dbReference>
<feature type="region of interest" description="Disordered" evidence="2">
    <location>
        <begin position="473"/>
        <end position="495"/>
    </location>
</feature>
<evidence type="ECO:0000256" key="1">
    <source>
        <dbReference type="ARBA" id="ARBA00022737"/>
    </source>
</evidence>
<proteinExistence type="predicted"/>
<dbReference type="SUPFAM" id="SSF101898">
    <property type="entry name" value="NHL repeat"/>
    <property type="match status" value="1"/>
</dbReference>
<organism evidence="3">
    <name type="scientific">Bigelowiella natans</name>
    <name type="common">Pedinomonas minutissima</name>
    <name type="synonym">Chlorarachnion sp. (strain CCMP621)</name>
    <dbReference type="NCBI Taxonomy" id="227086"/>
    <lineage>
        <taxon>Eukaryota</taxon>
        <taxon>Sar</taxon>
        <taxon>Rhizaria</taxon>
        <taxon>Cercozoa</taxon>
        <taxon>Chlorarachniophyceae</taxon>
        <taxon>Bigelowiella</taxon>
    </lineage>
</organism>
<dbReference type="Gene3D" id="2.120.10.30">
    <property type="entry name" value="TolB, C-terminal domain"/>
    <property type="match status" value="2"/>
</dbReference>
<dbReference type="Pfam" id="PF01436">
    <property type="entry name" value="NHL"/>
    <property type="match status" value="1"/>
</dbReference>
<dbReference type="PANTHER" id="PTHR46388">
    <property type="entry name" value="NHL REPEAT-CONTAINING PROTEIN 2"/>
    <property type="match status" value="1"/>
</dbReference>
<accession>A0A7S2KMR3</accession>
<reference evidence="3" key="1">
    <citation type="submission" date="2021-01" db="EMBL/GenBank/DDBJ databases">
        <authorList>
            <person name="Corre E."/>
            <person name="Pelletier E."/>
            <person name="Niang G."/>
            <person name="Scheremetjew M."/>
            <person name="Finn R."/>
            <person name="Kale V."/>
            <person name="Holt S."/>
            <person name="Cochrane G."/>
            <person name="Meng A."/>
            <person name="Brown T."/>
            <person name="Cohen L."/>
        </authorList>
    </citation>
    <scope>NUCLEOTIDE SEQUENCE</scope>
    <source>
        <strain evidence="3">CCMP1258.1</strain>
    </source>
</reference>
<dbReference type="InterPro" id="IPR001258">
    <property type="entry name" value="NHL_repeat"/>
</dbReference>
<dbReference type="EMBL" id="HBHA01002026">
    <property type="protein sequence ID" value="CAD9581478.1"/>
    <property type="molecule type" value="Transcribed_RNA"/>
</dbReference>
<gene>
    <name evidence="3" type="ORF">BIGN1055_LOCUS1301</name>
</gene>
<dbReference type="PANTHER" id="PTHR46388:SF2">
    <property type="entry name" value="NHL REPEAT-CONTAINING PROTEIN 2"/>
    <property type="match status" value="1"/>
</dbReference>
<evidence type="ECO:0000313" key="3">
    <source>
        <dbReference type="EMBL" id="CAD9581478.1"/>
    </source>
</evidence>
<evidence type="ECO:0000256" key="2">
    <source>
        <dbReference type="SAM" id="MobiDB-lite"/>
    </source>
</evidence>
<keyword evidence="1" id="KW-0677">Repeat</keyword>
<sequence>MRVRIIRNLQNGAQPDTDLPISRSSFQQDGSILMNLSSMYSNPSAKKYSTPEEIQSSIELPIDYPPPVRPNDGLIPRRLIDGKIVEVDPKIKSDEFCLGTADDGEELWVVNEGRYLHLQARDKYGDVVCNKSSSLGALYQTFETIPGAEYEVKVGMYQTRAVDPQYSELQGADLLFPEDVALRKACVYVTDDYFDFREKTEPLMELFPKKVDRWHSISGRFVAMSKRATIVLSNYNFQLSYFDFVKVTEVFDDCIDQRTVETIAGSGYNRGVAARCHNDGLAREATFDFPLGLQVHPWKGDLYIADANKHNEHVDNSLGNMIRKVTKGYAISPSRLEKFSVYKRDRLRSMEAHLGRELSYARTYCGNLFCGFNDGHRKTAMFMEPKGLSFHRDGSLTISDSGNQRIRRISAGGEVTTLAGCEGLSFENGDVDGVGSHARFSCPDGLCVAMDDSAIYVADVSNHKIRKIVPTTRPGLRQEMAEHGGDGHHSAGNSSLSSLPYDNIQIEETSMLNYTVRYFKGNETVFDRKTDAPYTTNLNILQDVFKEGEITAQHREKFCRKLEKMFADFRIDRTAYKGEYHYTDPKEKYWKSYKTKATKLNQILFVESNTTFSDDEPVHPESPYGLRGFKTMREVRDSIKAEFLEGKR</sequence>